<evidence type="ECO:0008006" key="3">
    <source>
        <dbReference type="Google" id="ProtNLM"/>
    </source>
</evidence>
<dbReference type="PANTHER" id="PTHR47017">
    <property type="entry name" value="ACYL-COA"/>
    <property type="match status" value="1"/>
</dbReference>
<dbReference type="InterPro" id="IPR016181">
    <property type="entry name" value="Acyl_CoA_acyltransferase"/>
</dbReference>
<dbReference type="AlphaFoldDB" id="A0A2G5RP34"/>
<organism evidence="1 2">
    <name type="scientific">Anoxybacillus flavithermus</name>
    <dbReference type="NCBI Taxonomy" id="33934"/>
    <lineage>
        <taxon>Bacteria</taxon>
        <taxon>Bacillati</taxon>
        <taxon>Bacillota</taxon>
        <taxon>Bacilli</taxon>
        <taxon>Bacillales</taxon>
        <taxon>Anoxybacillaceae</taxon>
        <taxon>Anoxybacillus</taxon>
    </lineage>
</organism>
<dbReference type="Gene3D" id="3.40.630.30">
    <property type="match status" value="1"/>
</dbReference>
<dbReference type="PANTHER" id="PTHR47017:SF1">
    <property type="entry name" value="ACYL-COA"/>
    <property type="match status" value="1"/>
</dbReference>
<proteinExistence type="predicted"/>
<gene>
    <name evidence="1" type="ORF">CS060_09710</name>
</gene>
<name>A0A2G5RP34_9BACL</name>
<evidence type="ECO:0000313" key="2">
    <source>
        <dbReference type="Proteomes" id="UP000230559"/>
    </source>
</evidence>
<dbReference type="InterPro" id="IPR007434">
    <property type="entry name" value="FemAB-like"/>
</dbReference>
<dbReference type="Pfam" id="PF04339">
    <property type="entry name" value="FemAB_like"/>
    <property type="match status" value="1"/>
</dbReference>
<dbReference type="RefSeq" id="WP_035048004.1">
    <property type="nucleotide sequence ID" value="NZ_PEDM01000021.1"/>
</dbReference>
<dbReference type="SUPFAM" id="SSF55729">
    <property type="entry name" value="Acyl-CoA N-acyltransferases (Nat)"/>
    <property type="match status" value="1"/>
</dbReference>
<protein>
    <recommendedName>
        <fullName evidence="3">BioF2-like acetyltransferase domain-containing protein</fullName>
    </recommendedName>
</protein>
<dbReference type="Proteomes" id="UP000230559">
    <property type="component" value="Unassembled WGS sequence"/>
</dbReference>
<dbReference type="EMBL" id="PEDM01000021">
    <property type="protein sequence ID" value="PIC04421.1"/>
    <property type="molecule type" value="Genomic_DNA"/>
</dbReference>
<accession>A0A2G5RP34</accession>
<evidence type="ECO:0000313" key="1">
    <source>
        <dbReference type="EMBL" id="PIC04421.1"/>
    </source>
</evidence>
<sequence length="398" mass="45287">MSFDFVLSKNRFNECHYQHNVRLVSSLESISETELMPLTEGRTFYVSRPWLLAIERLRGGGTTYVVSRDKEGRLLGVLPIYGGEPSARGFYEPYNRFLVRSGGIFNRNDWSPTLIIGSRAAYSCEFLVANFLDAKEKAYVLTSMIEVAKDYAKEYGAASISALYINERGRKQLEEVITEDTNFVVAGANAILDIRWNNFEDYLASMKGGNRREIRREIRVFSSQGYRILSSKLADSIDTLAELFAHHERKYGHNTSPQSEAKELRTLADTANDYSHVLILEHAGRAIGGILLFLWEDTVYARSVGVGVKGNAFEYFNLTYYEIIRFAIENGYNHIDYGMATYRAKLSRGARLEPLWGLIHSKSASSPFLDSKFVAWNRLRQEAINLSDATLLERRQIP</sequence>
<reference evidence="1 2" key="1">
    <citation type="submission" date="2017-10" db="EMBL/GenBank/DDBJ databases">
        <title>Draft genome sequence of Anoxybacillus flavithermus KU2-6-11 from caldera Uzon (Russia:Kamchtka).</title>
        <authorList>
            <person name="Korzhuk A.V."/>
            <person name="Rozanov A.S."/>
            <person name="Bryanskaya A.V."/>
            <person name="Peltek S.E."/>
        </authorList>
    </citation>
    <scope>NUCLEOTIDE SEQUENCE [LARGE SCALE GENOMIC DNA]</scope>
    <source>
        <strain evidence="1 2">KU2-6_11</strain>
    </source>
</reference>
<comment type="caution">
    <text evidence="1">The sequence shown here is derived from an EMBL/GenBank/DDBJ whole genome shotgun (WGS) entry which is preliminary data.</text>
</comment>